<dbReference type="InterPro" id="IPR036922">
    <property type="entry name" value="Rieske_2Fe-2S_sf"/>
</dbReference>
<evidence type="ECO:0000256" key="9">
    <source>
        <dbReference type="ARBA" id="ARBA00023002"/>
    </source>
</evidence>
<keyword evidence="11" id="KW-0411">Iron-sulfur</keyword>
<dbReference type="PROSITE" id="PS51296">
    <property type="entry name" value="RIESKE"/>
    <property type="match status" value="1"/>
</dbReference>
<evidence type="ECO:0000256" key="10">
    <source>
        <dbReference type="ARBA" id="ARBA00023004"/>
    </source>
</evidence>
<dbReference type="PANTHER" id="PTHR43756:SF5">
    <property type="entry name" value="CHOLINE MONOOXYGENASE, CHLOROPLASTIC"/>
    <property type="match status" value="1"/>
</dbReference>
<dbReference type="InterPro" id="IPR015879">
    <property type="entry name" value="Ring_hydroxy_dOase_asu_C_dom"/>
</dbReference>
<dbReference type="Pfam" id="PF00848">
    <property type="entry name" value="Ring_hydroxyl_A"/>
    <property type="match status" value="1"/>
</dbReference>
<sequence length="414" mass="47862">MTSLFSWARDSVTSTKQQAPDKKTTVRALPAAWYTTDEMYQLERRAIFSRRWLFTTHRSRLQQAGDFLRYTIAGYDFVIIQDRQNNINAFHNVCRHRAYQVVEESEGRKNILSCRYHGWSYGLNGKLAKAPDYDQLRDFDKSANSLFPIHVHIDKKGFIWVNMDSDETPELSWEAEFAGVDEQERFSKFNFDDYKLDHTYELDANYNWKIASDNFNECYHCKTTHPDVPTFLTIDSHDCEGKDGHIQHDQAPTAEQVAKGYDVNSTYYFPHTSMSVSPHFMMIQRFQPVAASKTTVAYEVYRNVHSSEEDFKTIADTYARVMKEDKALCDKAQRNLNAGVFVSGELHPRWEKGPLFFQNSVRQVITEHFDKEKAAGQEIWPARQKVLGGSGMSEKDMEICKGIACGPQKSVLAW</sequence>
<dbReference type="EC" id="1.14.15.7" evidence="5"/>
<dbReference type="CDD" id="cd03469">
    <property type="entry name" value="Rieske_RO_Alpha_N"/>
    <property type="match status" value="1"/>
</dbReference>
<dbReference type="GO" id="GO:0005506">
    <property type="term" value="F:iron ion binding"/>
    <property type="evidence" value="ECO:0007669"/>
    <property type="project" value="InterPro"/>
</dbReference>
<dbReference type="GO" id="GO:0051213">
    <property type="term" value="F:dioxygenase activity"/>
    <property type="evidence" value="ECO:0007669"/>
    <property type="project" value="UniProtKB-KW"/>
</dbReference>
<dbReference type="InterPro" id="IPR017941">
    <property type="entry name" value="Rieske_2Fe-2S"/>
</dbReference>
<dbReference type="Pfam" id="PF00355">
    <property type="entry name" value="Rieske"/>
    <property type="match status" value="1"/>
</dbReference>
<evidence type="ECO:0000256" key="6">
    <source>
        <dbReference type="ARBA" id="ARBA00014931"/>
    </source>
</evidence>
<organism evidence="15 16">
    <name type="scientific">Septoria linicola</name>
    <dbReference type="NCBI Taxonomy" id="215465"/>
    <lineage>
        <taxon>Eukaryota</taxon>
        <taxon>Fungi</taxon>
        <taxon>Dikarya</taxon>
        <taxon>Ascomycota</taxon>
        <taxon>Pezizomycotina</taxon>
        <taxon>Dothideomycetes</taxon>
        <taxon>Dothideomycetidae</taxon>
        <taxon>Mycosphaerellales</taxon>
        <taxon>Mycosphaerellaceae</taxon>
        <taxon>Septoria</taxon>
    </lineage>
</organism>
<evidence type="ECO:0000259" key="14">
    <source>
        <dbReference type="PROSITE" id="PS51296"/>
    </source>
</evidence>
<gene>
    <name evidence="15" type="ORF">Slin15195_G031300</name>
</gene>
<protein>
    <recommendedName>
        <fullName evidence="6">Choline monooxygenase, chloroplastic</fullName>
        <ecNumber evidence="5">1.14.15.7</ecNumber>
    </recommendedName>
</protein>
<evidence type="ECO:0000256" key="7">
    <source>
        <dbReference type="ARBA" id="ARBA00022714"/>
    </source>
</evidence>
<dbReference type="Gene3D" id="2.102.10.10">
    <property type="entry name" value="Rieske [2Fe-2S] iron-sulphur domain"/>
    <property type="match status" value="1"/>
</dbReference>
<comment type="catalytic activity">
    <reaction evidence="13">
        <text>choline + 2 reduced [2Fe-2S]-[ferredoxin] + O2 + 2 H(+) = betaine aldehyde hydrate + 2 oxidized [2Fe-2S]-[ferredoxin] + H2O</text>
        <dbReference type="Rhea" id="RHEA:17769"/>
        <dbReference type="Rhea" id="RHEA-COMP:10000"/>
        <dbReference type="Rhea" id="RHEA-COMP:10001"/>
        <dbReference type="ChEBI" id="CHEBI:15354"/>
        <dbReference type="ChEBI" id="CHEBI:15377"/>
        <dbReference type="ChEBI" id="CHEBI:15378"/>
        <dbReference type="ChEBI" id="CHEBI:15379"/>
        <dbReference type="ChEBI" id="CHEBI:15870"/>
        <dbReference type="ChEBI" id="CHEBI:33737"/>
        <dbReference type="ChEBI" id="CHEBI:33738"/>
        <dbReference type="EC" id="1.14.15.7"/>
    </reaction>
</comment>
<keyword evidence="10" id="KW-0408">Iron</keyword>
<evidence type="ECO:0000256" key="4">
    <source>
        <dbReference type="ARBA" id="ARBA00010848"/>
    </source>
</evidence>
<keyword evidence="7" id="KW-0001">2Fe-2S</keyword>
<evidence type="ECO:0000256" key="12">
    <source>
        <dbReference type="ARBA" id="ARBA00023027"/>
    </source>
</evidence>
<evidence type="ECO:0000256" key="13">
    <source>
        <dbReference type="ARBA" id="ARBA00049097"/>
    </source>
</evidence>
<evidence type="ECO:0000256" key="5">
    <source>
        <dbReference type="ARBA" id="ARBA00012763"/>
    </source>
</evidence>
<dbReference type="AlphaFoldDB" id="A0A9Q9AS94"/>
<evidence type="ECO:0000256" key="11">
    <source>
        <dbReference type="ARBA" id="ARBA00023014"/>
    </source>
</evidence>
<evidence type="ECO:0000256" key="8">
    <source>
        <dbReference type="ARBA" id="ARBA00022723"/>
    </source>
</evidence>
<accession>A0A9Q9AS94</accession>
<dbReference type="GO" id="GO:0019133">
    <property type="term" value="F:choline monooxygenase activity"/>
    <property type="evidence" value="ECO:0007669"/>
    <property type="project" value="UniProtKB-EC"/>
</dbReference>
<dbReference type="Gene3D" id="3.90.380.10">
    <property type="entry name" value="Naphthalene 1,2-dioxygenase Alpha Subunit, Chain A, domain 1"/>
    <property type="match status" value="2"/>
</dbReference>
<dbReference type="SUPFAM" id="SSF55961">
    <property type="entry name" value="Bet v1-like"/>
    <property type="match status" value="1"/>
</dbReference>
<comment type="similarity">
    <text evidence="4">Belongs to the choline monooxygenase family.</text>
</comment>
<dbReference type="GO" id="GO:0051537">
    <property type="term" value="F:2 iron, 2 sulfur cluster binding"/>
    <property type="evidence" value="ECO:0007669"/>
    <property type="project" value="UniProtKB-KW"/>
</dbReference>
<keyword evidence="9" id="KW-0560">Oxidoreductase</keyword>
<keyword evidence="12" id="KW-0520">NAD</keyword>
<evidence type="ECO:0000313" key="16">
    <source>
        <dbReference type="Proteomes" id="UP001056384"/>
    </source>
</evidence>
<evidence type="ECO:0000256" key="2">
    <source>
        <dbReference type="ARBA" id="ARBA00002149"/>
    </source>
</evidence>
<keyword evidence="15" id="KW-0223">Dioxygenase</keyword>
<dbReference type="PROSITE" id="PS00570">
    <property type="entry name" value="RING_HYDROXYL_ALPHA"/>
    <property type="match status" value="1"/>
</dbReference>
<dbReference type="InterPro" id="IPR001663">
    <property type="entry name" value="Rng_hydr_dOase-A"/>
</dbReference>
<keyword evidence="8" id="KW-0479">Metal-binding</keyword>
<evidence type="ECO:0000256" key="1">
    <source>
        <dbReference type="ARBA" id="ARBA00001962"/>
    </source>
</evidence>
<comment type="function">
    <text evidence="2">Catalyzes the first step of the osmoprotectant glycine betaine synthesis.</text>
</comment>
<dbReference type="OrthoDB" id="426882at2759"/>
<dbReference type="PANTHER" id="PTHR43756">
    <property type="entry name" value="CHOLINE MONOOXYGENASE, CHLOROPLASTIC"/>
    <property type="match status" value="1"/>
</dbReference>
<evidence type="ECO:0000313" key="15">
    <source>
        <dbReference type="EMBL" id="USW49811.1"/>
    </source>
</evidence>
<comment type="pathway">
    <text evidence="3">Amine and polyamine biosynthesis; betaine biosynthesis via choline pathway; betaine aldehyde from choline (monooxygenase route): step 1/1.</text>
</comment>
<dbReference type="Proteomes" id="UP001056384">
    <property type="component" value="Chromosome 2"/>
</dbReference>
<reference evidence="15" key="1">
    <citation type="submission" date="2022-06" db="EMBL/GenBank/DDBJ databases">
        <title>Complete genome sequences of two strains of the flax pathogen Septoria linicola.</title>
        <authorList>
            <person name="Lapalu N."/>
            <person name="Simon A."/>
            <person name="Demenou B."/>
            <person name="Paumier D."/>
            <person name="Guillot M.-P."/>
            <person name="Gout L."/>
            <person name="Valade R."/>
        </authorList>
    </citation>
    <scope>NUCLEOTIDE SEQUENCE</scope>
    <source>
        <strain evidence="15">SE15195</strain>
    </source>
</reference>
<dbReference type="InterPro" id="IPR015881">
    <property type="entry name" value="ARHD_Rieske_2Fe_2S"/>
</dbReference>
<proteinExistence type="inferred from homology"/>
<comment type="cofactor">
    <cofactor evidence="1">
        <name>Fe cation</name>
        <dbReference type="ChEBI" id="CHEBI:24875"/>
    </cofactor>
</comment>
<feature type="domain" description="Rieske" evidence="14">
    <location>
        <begin position="53"/>
        <end position="139"/>
    </location>
</feature>
<dbReference type="EMBL" id="CP099419">
    <property type="protein sequence ID" value="USW49811.1"/>
    <property type="molecule type" value="Genomic_DNA"/>
</dbReference>
<evidence type="ECO:0000256" key="3">
    <source>
        <dbReference type="ARBA" id="ARBA00004866"/>
    </source>
</evidence>
<dbReference type="SUPFAM" id="SSF50022">
    <property type="entry name" value="ISP domain"/>
    <property type="match status" value="1"/>
</dbReference>
<dbReference type="CDD" id="cd00680">
    <property type="entry name" value="RHO_alpha_C"/>
    <property type="match status" value="1"/>
</dbReference>
<keyword evidence="16" id="KW-1185">Reference proteome</keyword>
<dbReference type="PRINTS" id="PR00090">
    <property type="entry name" value="RNGDIOXGNASE"/>
</dbReference>
<name>A0A9Q9AS94_9PEZI</name>